<evidence type="ECO:0000256" key="2">
    <source>
        <dbReference type="ARBA" id="ARBA00023125"/>
    </source>
</evidence>
<dbReference type="PROSITE" id="PS50949">
    <property type="entry name" value="HTH_GNTR"/>
    <property type="match status" value="1"/>
</dbReference>
<name>A0A7H1B8G1_9ACTN</name>
<dbReference type="Pfam" id="PF00392">
    <property type="entry name" value="GntR"/>
    <property type="match status" value="1"/>
</dbReference>
<dbReference type="CDD" id="cd07377">
    <property type="entry name" value="WHTH_GntR"/>
    <property type="match status" value="1"/>
</dbReference>
<proteinExistence type="predicted"/>
<organism evidence="5 6">
    <name type="scientific">Streptomyces xanthii</name>
    <dbReference type="NCBI Taxonomy" id="2768069"/>
    <lineage>
        <taxon>Bacteria</taxon>
        <taxon>Bacillati</taxon>
        <taxon>Actinomycetota</taxon>
        <taxon>Actinomycetes</taxon>
        <taxon>Kitasatosporales</taxon>
        <taxon>Streptomycetaceae</taxon>
        <taxon>Streptomyces</taxon>
    </lineage>
</organism>
<evidence type="ECO:0000259" key="4">
    <source>
        <dbReference type="PROSITE" id="PS50949"/>
    </source>
</evidence>
<dbReference type="PANTHER" id="PTHR43537">
    <property type="entry name" value="TRANSCRIPTIONAL REGULATOR, GNTR FAMILY"/>
    <property type="match status" value="1"/>
</dbReference>
<keyword evidence="1" id="KW-0805">Transcription regulation</keyword>
<dbReference type="SUPFAM" id="SSF46785">
    <property type="entry name" value="Winged helix' DNA-binding domain"/>
    <property type="match status" value="1"/>
</dbReference>
<dbReference type="EMBL" id="CP061281">
    <property type="protein sequence ID" value="QNS05016.1"/>
    <property type="molecule type" value="Genomic_DNA"/>
</dbReference>
<keyword evidence="6" id="KW-1185">Reference proteome</keyword>
<dbReference type="RefSeq" id="WP_188337717.1">
    <property type="nucleotide sequence ID" value="NZ_CP061281.1"/>
</dbReference>
<dbReference type="PRINTS" id="PR00035">
    <property type="entry name" value="HTHGNTR"/>
</dbReference>
<dbReference type="AlphaFoldDB" id="A0A7H1B8G1"/>
<keyword evidence="2" id="KW-0238">DNA-binding</keyword>
<protein>
    <submittedName>
        <fullName evidence="5">Winged helix-turn-helix transcriptional regulator</fullName>
    </submittedName>
</protein>
<sequence>MDGGTRETTTERPSAADIADRLRARISSGELARGSRLPTQAELVETFGVQRSAVRQALKILEGEGLLTAVGRGSPPEVAPTARAEPARDVTLSARSILGPRLEVAFEAPHVELDVVSLTSETMMFAFGQLMGALYAKHKRPESVRVRVLLPRVEDRLDYPAPEKGWGHDQKLDDAMDRRNKAQSANQRTILTGILARMHKELGIDVSLEFRTLRGTPTRKVYLLNRREVLFGHYIPGSFLRDVDGYAEPVMLRDVEGAETPMLTFEKGRGARDEAMVDSEQLLFDRVWEHVAQPQE</sequence>
<evidence type="ECO:0000256" key="1">
    <source>
        <dbReference type="ARBA" id="ARBA00023015"/>
    </source>
</evidence>
<keyword evidence="3" id="KW-0804">Transcription</keyword>
<dbReference type="InterPro" id="IPR036388">
    <property type="entry name" value="WH-like_DNA-bd_sf"/>
</dbReference>
<dbReference type="InterPro" id="IPR000524">
    <property type="entry name" value="Tscrpt_reg_HTH_GntR"/>
</dbReference>
<evidence type="ECO:0000313" key="5">
    <source>
        <dbReference type="EMBL" id="QNS05016.1"/>
    </source>
</evidence>
<dbReference type="SMART" id="SM00345">
    <property type="entry name" value="HTH_GNTR"/>
    <property type="match status" value="1"/>
</dbReference>
<accession>A0A7H1B8G1</accession>
<dbReference type="Proteomes" id="UP000516428">
    <property type="component" value="Chromosome"/>
</dbReference>
<dbReference type="PANTHER" id="PTHR43537:SF24">
    <property type="entry name" value="GLUCONATE OPERON TRANSCRIPTIONAL REPRESSOR"/>
    <property type="match status" value="1"/>
</dbReference>
<gene>
    <name evidence="5" type="ORF">IAG42_16300</name>
</gene>
<dbReference type="InterPro" id="IPR036390">
    <property type="entry name" value="WH_DNA-bd_sf"/>
</dbReference>
<dbReference type="KEGG" id="sxn:IAG42_16300"/>
<evidence type="ECO:0000313" key="6">
    <source>
        <dbReference type="Proteomes" id="UP000516428"/>
    </source>
</evidence>
<evidence type="ECO:0000256" key="3">
    <source>
        <dbReference type="ARBA" id="ARBA00023163"/>
    </source>
</evidence>
<dbReference type="GO" id="GO:0003677">
    <property type="term" value="F:DNA binding"/>
    <property type="evidence" value="ECO:0007669"/>
    <property type="project" value="UniProtKB-KW"/>
</dbReference>
<feature type="domain" description="HTH gntR-type" evidence="4">
    <location>
        <begin position="12"/>
        <end position="81"/>
    </location>
</feature>
<reference evidence="5 6" key="1">
    <citation type="submission" date="2020-09" db="EMBL/GenBank/DDBJ databases">
        <title>A novel species.</title>
        <authorList>
            <person name="Gao J."/>
        </authorList>
    </citation>
    <scope>NUCLEOTIDE SEQUENCE [LARGE SCALE GENOMIC DNA]</scope>
    <source>
        <strain evidence="5 6">CRXT-Y-14</strain>
    </source>
</reference>
<dbReference type="Gene3D" id="1.10.10.10">
    <property type="entry name" value="Winged helix-like DNA-binding domain superfamily/Winged helix DNA-binding domain"/>
    <property type="match status" value="1"/>
</dbReference>
<dbReference type="GO" id="GO:0003700">
    <property type="term" value="F:DNA-binding transcription factor activity"/>
    <property type="evidence" value="ECO:0007669"/>
    <property type="project" value="InterPro"/>
</dbReference>